<evidence type="ECO:0000256" key="1">
    <source>
        <dbReference type="ARBA" id="ARBA00002442"/>
    </source>
</evidence>
<dbReference type="GO" id="GO:0005886">
    <property type="term" value="C:plasma membrane"/>
    <property type="evidence" value="ECO:0007669"/>
    <property type="project" value="UniProtKB-SubCell"/>
</dbReference>
<evidence type="ECO:0000256" key="3">
    <source>
        <dbReference type="ARBA" id="ARBA00010544"/>
    </source>
</evidence>
<evidence type="ECO:0000256" key="10">
    <source>
        <dbReference type="ARBA" id="ARBA00022989"/>
    </source>
</evidence>
<dbReference type="OrthoDB" id="9799895at2"/>
<evidence type="ECO:0000256" key="6">
    <source>
        <dbReference type="ARBA" id="ARBA00022475"/>
    </source>
</evidence>
<dbReference type="PANTHER" id="PTHR30070">
    <property type="entry name" value="HEME EXPORTER PROTEIN B"/>
    <property type="match status" value="1"/>
</dbReference>
<keyword evidence="9 12" id="KW-0201">Cytochrome c-type biogenesis</keyword>
<dbReference type="PANTHER" id="PTHR30070:SF1">
    <property type="entry name" value="CYTOCHROME C BIOGENESIS B-RELATED"/>
    <property type="match status" value="1"/>
</dbReference>
<feature type="transmembrane region" description="Helical" evidence="13">
    <location>
        <begin position="199"/>
        <end position="223"/>
    </location>
</feature>
<dbReference type="Pfam" id="PF03379">
    <property type="entry name" value="CcmB"/>
    <property type="match status" value="1"/>
</dbReference>
<keyword evidence="7 12" id="KW-0997">Cell inner membrane</keyword>
<evidence type="ECO:0000256" key="12">
    <source>
        <dbReference type="PIRNR" id="PIRNR002764"/>
    </source>
</evidence>
<comment type="subcellular location">
    <subcellularLocation>
        <location evidence="2">Cell inner membrane</location>
        <topology evidence="2">Multi-pass membrane protein</topology>
    </subcellularLocation>
</comment>
<evidence type="ECO:0000256" key="4">
    <source>
        <dbReference type="ARBA" id="ARBA00016452"/>
    </source>
</evidence>
<keyword evidence="5 12" id="KW-0813">Transport</keyword>
<dbReference type="InterPro" id="IPR003544">
    <property type="entry name" value="Cyt_c_biogenesis_CcmB"/>
</dbReference>
<name>U5N9M3_9BURK</name>
<gene>
    <name evidence="14" type="primary">ccmB</name>
    <name evidence="14" type="ORF">Cenrod_1937</name>
</gene>
<evidence type="ECO:0000256" key="8">
    <source>
        <dbReference type="ARBA" id="ARBA00022692"/>
    </source>
</evidence>
<proteinExistence type="inferred from homology"/>
<dbReference type="AlphaFoldDB" id="U5N9M3"/>
<dbReference type="PIRSF" id="PIRSF002764">
    <property type="entry name" value="CcmB"/>
    <property type="match status" value="1"/>
</dbReference>
<dbReference type="PATRIC" id="fig|946483.4.peg.1952"/>
<evidence type="ECO:0000256" key="11">
    <source>
        <dbReference type="ARBA" id="ARBA00023136"/>
    </source>
</evidence>
<evidence type="ECO:0000256" key="2">
    <source>
        <dbReference type="ARBA" id="ARBA00004429"/>
    </source>
</evidence>
<dbReference type="GO" id="GO:0017004">
    <property type="term" value="P:cytochrome complex assembly"/>
    <property type="evidence" value="ECO:0007669"/>
    <property type="project" value="UniProtKB-KW"/>
</dbReference>
<feature type="transmembrane region" description="Helical" evidence="13">
    <location>
        <begin position="58"/>
        <end position="77"/>
    </location>
</feature>
<feature type="transmembrane region" description="Helical" evidence="13">
    <location>
        <begin position="30"/>
        <end position="51"/>
    </location>
</feature>
<evidence type="ECO:0000256" key="5">
    <source>
        <dbReference type="ARBA" id="ARBA00022448"/>
    </source>
</evidence>
<feature type="transmembrane region" description="Helical" evidence="13">
    <location>
        <begin position="134"/>
        <end position="158"/>
    </location>
</feature>
<dbReference type="EMBL" id="CP004885">
    <property type="protein sequence ID" value="AGX88015.1"/>
    <property type="molecule type" value="Genomic_DNA"/>
</dbReference>
<dbReference type="InterPro" id="IPR026031">
    <property type="entry name" value="Cyt_c_CcmB_bac"/>
</dbReference>
<evidence type="ECO:0000313" key="14">
    <source>
        <dbReference type="EMBL" id="AGX88015.1"/>
    </source>
</evidence>
<feature type="transmembrane region" description="Helical" evidence="13">
    <location>
        <begin position="164"/>
        <end position="187"/>
    </location>
</feature>
<dbReference type="eggNOG" id="COG2386">
    <property type="taxonomic scope" value="Bacteria"/>
</dbReference>
<keyword evidence="15" id="KW-1185">Reference proteome</keyword>
<feature type="transmembrane region" description="Helical" evidence="13">
    <location>
        <begin position="97"/>
        <end position="127"/>
    </location>
</feature>
<accession>U5N9M3</accession>
<keyword evidence="11 12" id="KW-0472">Membrane</keyword>
<comment type="function">
    <text evidence="1 12">Required for the export of heme to the periplasm for the biogenesis of c-type cytochromes.</text>
</comment>
<evidence type="ECO:0000313" key="15">
    <source>
        <dbReference type="Proteomes" id="UP000017184"/>
    </source>
</evidence>
<reference evidence="14 15" key="1">
    <citation type="journal article" date="2013" name="Genome Biol.">
        <title>Genomic analysis reveals key aspects of prokaryotic symbiosis in the phototrophic consortium "Chlorochromatium aggregatum".</title>
        <authorList>
            <person name="Liu Z."/>
            <person name="Muller J."/>
            <person name="Li T."/>
            <person name="Alvey R.M."/>
            <person name="Vogl K."/>
            <person name="Frigaard N.U."/>
            <person name="Rockwell N.C."/>
            <person name="Boyd E.S."/>
            <person name="Tomsho L.P."/>
            <person name="Schuster S.C."/>
            <person name="Henke P."/>
            <person name="Rohde M."/>
            <person name="Overmann J."/>
            <person name="Bryant D.A."/>
        </authorList>
    </citation>
    <scope>NUCLEOTIDE SEQUENCE [LARGE SCALE GENOMIC DNA]</scope>
    <source>
        <strain evidence="14">CR</strain>
    </source>
</reference>
<dbReference type="HOGENOM" id="CLU_079069_1_0_4"/>
<keyword evidence="6 12" id="KW-1003">Cell membrane</keyword>
<keyword evidence="8 13" id="KW-0812">Transmembrane</keyword>
<organism evidence="14 15">
    <name type="scientific">Candidatus Symbiobacter mobilis CR</name>
    <dbReference type="NCBI Taxonomy" id="946483"/>
    <lineage>
        <taxon>Bacteria</taxon>
        <taxon>Pseudomonadati</taxon>
        <taxon>Pseudomonadota</taxon>
        <taxon>Betaproteobacteria</taxon>
        <taxon>Burkholderiales</taxon>
        <taxon>Comamonadaceae</taxon>
    </lineage>
</organism>
<dbReference type="Proteomes" id="UP000017184">
    <property type="component" value="Chromosome"/>
</dbReference>
<dbReference type="KEGG" id="cbx:Cenrod_1937"/>
<dbReference type="PRINTS" id="PR01414">
    <property type="entry name" value="CCMBBIOGNSIS"/>
</dbReference>
<evidence type="ECO:0000256" key="13">
    <source>
        <dbReference type="SAM" id="Phobius"/>
    </source>
</evidence>
<comment type="similarity">
    <text evidence="3 12">Belongs to the CcmB/CycW/HelB family.</text>
</comment>
<evidence type="ECO:0000256" key="9">
    <source>
        <dbReference type="ARBA" id="ARBA00022748"/>
    </source>
</evidence>
<dbReference type="GO" id="GO:1903607">
    <property type="term" value="P:cytochrome c biosynthetic process"/>
    <property type="evidence" value="ECO:0007669"/>
    <property type="project" value="TreeGrafter"/>
</dbReference>
<protein>
    <recommendedName>
        <fullName evidence="4 12">Heme exporter protein B</fullName>
    </recommendedName>
</protein>
<dbReference type="GO" id="GO:0015232">
    <property type="term" value="F:heme transmembrane transporter activity"/>
    <property type="evidence" value="ECO:0007669"/>
    <property type="project" value="InterPro"/>
</dbReference>
<dbReference type="STRING" id="946483.Cenrod_1937"/>
<evidence type="ECO:0000256" key="7">
    <source>
        <dbReference type="ARBA" id="ARBA00022519"/>
    </source>
</evidence>
<dbReference type="NCBIfam" id="TIGR01190">
    <property type="entry name" value="ccmB"/>
    <property type="match status" value="1"/>
</dbReference>
<keyword evidence="10 13" id="KW-1133">Transmembrane helix</keyword>
<dbReference type="RefSeq" id="WP_022774715.1">
    <property type="nucleotide sequence ID" value="NC_022576.1"/>
</dbReference>
<sequence length="224" mass="22949">MRSLRIAGRIVGAVFVRELRLGALHPGESLWPLAFFLMVATLFAMGTVPALPRAATPGVVWVAALLATMMSLPRLYADDAAEGTLDRLLLSPAPPEGWVLAKVAAHCVWTGGPLVLATPVAALFFGWEPRTTALCALSLLLGVPTLSLVGSVGAALALGARNGGVLVALLVLPLYVPVLVFGAGLVGADAAAVRGHLSLLAALLAFSAFFAPVASAAALRIAME</sequence>